<feature type="compositionally biased region" description="Low complexity" evidence="1">
    <location>
        <begin position="7"/>
        <end position="16"/>
    </location>
</feature>
<sequence length="208" mass="21732">MSAQESAAIATAVAPPIDDPDAPRLLDRASVDGEGCARMGEGRTPPIQVPEGDEPAPTPWTLPPDTTDELHAVFAAETDVATATAYREDDGDRIFICTSFDLRADFSGAGSAVIHVPDPDVIATVDGAGGGYGPGENVVDYFGYASDEVASVIVTTPDGREHLAALDGHVWWAAPVVDEVTASRSQDGTWRALDRDGEVIAEGPTRTS</sequence>
<reference evidence="2 3" key="1">
    <citation type="submission" date="2018-02" db="EMBL/GenBank/DDBJ databases">
        <title>Genomic Encyclopedia of Archaeal and Bacterial Type Strains, Phase II (KMG-II): from individual species to whole genera.</title>
        <authorList>
            <person name="Goeker M."/>
        </authorList>
    </citation>
    <scope>NUCLEOTIDE SEQUENCE [LARGE SCALE GENOMIC DNA]</scope>
    <source>
        <strain evidence="2 3">DSM 22857</strain>
    </source>
</reference>
<accession>A0A2S6IBZ1</accession>
<feature type="compositionally biased region" description="Basic and acidic residues" evidence="1">
    <location>
        <begin position="21"/>
        <end position="31"/>
    </location>
</feature>
<evidence type="ECO:0000313" key="2">
    <source>
        <dbReference type="EMBL" id="PPK90191.1"/>
    </source>
</evidence>
<comment type="caution">
    <text evidence="2">The sequence shown here is derived from an EMBL/GenBank/DDBJ whole genome shotgun (WGS) entry which is preliminary data.</text>
</comment>
<dbReference type="EMBL" id="PTJD01000027">
    <property type="protein sequence ID" value="PPK90191.1"/>
    <property type="molecule type" value="Genomic_DNA"/>
</dbReference>
<feature type="region of interest" description="Disordered" evidence="1">
    <location>
        <begin position="1"/>
        <end position="66"/>
    </location>
</feature>
<organism evidence="2 3">
    <name type="scientific">Kineococcus xinjiangensis</name>
    <dbReference type="NCBI Taxonomy" id="512762"/>
    <lineage>
        <taxon>Bacteria</taxon>
        <taxon>Bacillati</taxon>
        <taxon>Actinomycetota</taxon>
        <taxon>Actinomycetes</taxon>
        <taxon>Kineosporiales</taxon>
        <taxon>Kineosporiaceae</taxon>
        <taxon>Kineococcus</taxon>
    </lineage>
</organism>
<evidence type="ECO:0000256" key="1">
    <source>
        <dbReference type="SAM" id="MobiDB-lite"/>
    </source>
</evidence>
<protein>
    <submittedName>
        <fullName evidence="2">Uncharacterized protein</fullName>
    </submittedName>
</protein>
<proteinExistence type="predicted"/>
<evidence type="ECO:0000313" key="3">
    <source>
        <dbReference type="Proteomes" id="UP000239485"/>
    </source>
</evidence>
<dbReference type="Proteomes" id="UP000239485">
    <property type="component" value="Unassembled WGS sequence"/>
</dbReference>
<gene>
    <name evidence="2" type="ORF">CLV92_12711</name>
</gene>
<keyword evidence="3" id="KW-1185">Reference proteome</keyword>
<name>A0A2S6IBZ1_9ACTN</name>
<dbReference type="AlphaFoldDB" id="A0A2S6IBZ1"/>